<dbReference type="RefSeq" id="WP_010899023.1">
    <property type="nucleotide sequence ID" value="NZ_CP040441.1"/>
</dbReference>
<dbReference type="OMA" id="AYDEEVY"/>
<evidence type="ECO:0000313" key="1">
    <source>
        <dbReference type="EMBL" id="KOO38349.1"/>
    </source>
</evidence>
<proteinExistence type="predicted"/>
<name>A0A0M0KHS1_ALKHA</name>
<accession>A0A0M0KHS1</accession>
<accession>A0A4Y7WXS5</accession>
<organism evidence="1">
    <name type="scientific">Halalkalibacterium halodurans</name>
    <name type="common">Bacillus halodurans</name>
    <dbReference type="NCBI Taxonomy" id="86665"/>
    <lineage>
        <taxon>Bacteria</taxon>
        <taxon>Bacillati</taxon>
        <taxon>Bacillota</taxon>
        <taxon>Bacilli</taxon>
        <taxon>Bacillales</taxon>
        <taxon>Bacillaceae</taxon>
        <taxon>Halalkalibacterium (ex Joshi et al. 2022)</taxon>
    </lineage>
</organism>
<comment type="caution">
    <text evidence="1">The sequence shown here is derived from an EMBL/GenBank/DDBJ whole genome shotgun (WGS) entry which is preliminary data.</text>
</comment>
<protein>
    <submittedName>
        <fullName evidence="1">Uncharacterized protein</fullName>
    </submittedName>
</protein>
<sequence>MKVELNGVSLSLFQGAKVKHALLAYDEEVYRQVVEEKAVVVDPFGNEVELSGALDPSFSYTVKDR</sequence>
<dbReference type="PATRIC" id="fig|136160.3.peg.1355"/>
<dbReference type="AlphaFoldDB" id="A0A0M0KHS1"/>
<dbReference type="EMBL" id="LILD01000001">
    <property type="protein sequence ID" value="KOO38349.1"/>
    <property type="molecule type" value="Genomic_DNA"/>
</dbReference>
<dbReference type="GeneID" id="87598403"/>
<gene>
    <name evidence="1" type="ORF">AMD02_05335</name>
</gene>
<reference evidence="1" key="1">
    <citation type="submission" date="2015-08" db="EMBL/GenBank/DDBJ databases">
        <title>Complete DNA Sequence of Pseudomonas syringae pv. actinidiae, the Causal Agent of Kiwifruit Canker Disease.</title>
        <authorList>
            <person name="Rikkerink E.H.A."/>
            <person name="Fineran P.C."/>
        </authorList>
    </citation>
    <scope>NUCLEOTIDE SEQUENCE</scope>
    <source>
        <strain evidence="1">DSM 13666</strain>
    </source>
</reference>